<proteinExistence type="predicted"/>
<protein>
    <submittedName>
        <fullName evidence="5">Efflux RND transporter periplasmic adaptor subunit</fullName>
    </submittedName>
</protein>
<sequence length="307" mass="33682">MKNALCLLFSIFFLFPQLTLASATHAQGAQEGDATPHHEESGTQIKEAMAAELGIRTSTVGPQTLQKSVLSFGRLMSSAEQSSHIRARFPGVIRSVAINIGDTVNTGDLLALVESNESLKTYEIKAPINGIIVQRHANAGEMTQDQILFSILSTESLWAELRIFPSQLLHVRHGQAVSIQLGERQVNTLISQLLPADDGEPYILARAKVDNQNGNWLPGMMVEGEIVIADFMAELAVNKSALQIINGETGIFVKEHEGYLFTPVHLGESDRQYTEIRSGVEAGAEYVFENSYLIKADIEKTESTHEH</sequence>
<evidence type="ECO:0000313" key="5">
    <source>
        <dbReference type="EMBL" id="MBW2941463.1"/>
    </source>
</evidence>
<keyword evidence="6" id="KW-1185">Reference proteome</keyword>
<gene>
    <name evidence="5" type="ORF">KXJ70_11770</name>
</gene>
<evidence type="ECO:0000313" key="6">
    <source>
        <dbReference type="Proteomes" id="UP001166291"/>
    </source>
</evidence>
<dbReference type="Pfam" id="PF25975">
    <property type="entry name" value="CzcB_C"/>
    <property type="match status" value="1"/>
</dbReference>
<evidence type="ECO:0000256" key="1">
    <source>
        <dbReference type="ARBA" id="ARBA00022448"/>
    </source>
</evidence>
<evidence type="ECO:0000256" key="2">
    <source>
        <dbReference type="SAM" id="SignalP"/>
    </source>
</evidence>
<dbReference type="EMBL" id="JAHWDQ010000003">
    <property type="protein sequence ID" value="MBW2941463.1"/>
    <property type="molecule type" value="Genomic_DNA"/>
</dbReference>
<dbReference type="RefSeq" id="WP_219043713.1">
    <property type="nucleotide sequence ID" value="NZ_JAHWDQ010000003.1"/>
</dbReference>
<dbReference type="PANTHER" id="PTHR30097">
    <property type="entry name" value="CATION EFFLUX SYSTEM PROTEIN CUSB"/>
    <property type="match status" value="1"/>
</dbReference>
<keyword evidence="1" id="KW-0813">Transport</keyword>
<dbReference type="InterPro" id="IPR058649">
    <property type="entry name" value="CzcB_C"/>
</dbReference>
<dbReference type="InterPro" id="IPR051909">
    <property type="entry name" value="MFP_Cation_Efflux"/>
</dbReference>
<organism evidence="5 6">
    <name type="scientific">Zhongshania aquimaris</name>
    <dbReference type="NCBI Taxonomy" id="2857107"/>
    <lineage>
        <taxon>Bacteria</taxon>
        <taxon>Pseudomonadati</taxon>
        <taxon>Pseudomonadota</taxon>
        <taxon>Gammaproteobacteria</taxon>
        <taxon>Cellvibrionales</taxon>
        <taxon>Spongiibacteraceae</taxon>
        <taxon>Zhongshania</taxon>
    </lineage>
</organism>
<dbReference type="Pfam" id="PF25973">
    <property type="entry name" value="BSH_CzcB"/>
    <property type="match status" value="1"/>
</dbReference>
<evidence type="ECO:0000259" key="3">
    <source>
        <dbReference type="Pfam" id="PF25973"/>
    </source>
</evidence>
<comment type="caution">
    <text evidence="5">The sequence shown here is derived from an EMBL/GenBank/DDBJ whole genome shotgun (WGS) entry which is preliminary data.</text>
</comment>
<feature type="domain" description="CzcB-like barrel-sandwich hybrid" evidence="3">
    <location>
        <begin position="82"/>
        <end position="147"/>
    </location>
</feature>
<keyword evidence="2" id="KW-0732">Signal</keyword>
<dbReference type="CDD" id="cd06850">
    <property type="entry name" value="biotinyl_domain"/>
    <property type="match status" value="1"/>
</dbReference>
<feature type="domain" description="CzcB-like C-terminal circularly permuted SH3-like" evidence="4">
    <location>
        <begin position="235"/>
        <end position="295"/>
    </location>
</feature>
<feature type="chain" id="PRO_5046347611" evidence="2">
    <location>
        <begin position="22"/>
        <end position="307"/>
    </location>
</feature>
<feature type="signal peptide" evidence="2">
    <location>
        <begin position="1"/>
        <end position="21"/>
    </location>
</feature>
<accession>A0ABS6VT10</accession>
<evidence type="ECO:0000259" key="4">
    <source>
        <dbReference type="Pfam" id="PF25975"/>
    </source>
</evidence>
<dbReference type="InterPro" id="IPR058647">
    <property type="entry name" value="BSH_CzcB-like"/>
</dbReference>
<dbReference type="Proteomes" id="UP001166291">
    <property type="component" value="Unassembled WGS sequence"/>
</dbReference>
<name>A0ABS6VT10_9GAMM</name>
<reference evidence="5" key="1">
    <citation type="submission" date="2021-07" db="EMBL/GenBank/DDBJ databases">
        <title>Zhongshania sp. CAU 1632 isolated from seawater.</title>
        <authorList>
            <person name="Kim W."/>
        </authorList>
    </citation>
    <scope>NUCLEOTIDE SEQUENCE</scope>
    <source>
        <strain evidence="5">CAU 1632</strain>
    </source>
</reference>
<dbReference type="PANTHER" id="PTHR30097:SF4">
    <property type="entry name" value="SLR6042 PROTEIN"/>
    <property type="match status" value="1"/>
</dbReference>